<evidence type="ECO:0000313" key="7">
    <source>
        <dbReference type="EMBL" id="KDO34484.1"/>
    </source>
</evidence>
<organism evidence="7 8">
    <name type="scientific">Saprolegnia parasitica (strain CBS 223.65)</name>
    <dbReference type="NCBI Taxonomy" id="695850"/>
    <lineage>
        <taxon>Eukaryota</taxon>
        <taxon>Sar</taxon>
        <taxon>Stramenopiles</taxon>
        <taxon>Oomycota</taxon>
        <taxon>Saprolegniomycetes</taxon>
        <taxon>Saprolegniales</taxon>
        <taxon>Saprolegniaceae</taxon>
        <taxon>Saprolegnia</taxon>
    </lineage>
</organism>
<feature type="transmembrane region" description="Helical" evidence="5">
    <location>
        <begin position="345"/>
        <end position="367"/>
    </location>
</feature>
<feature type="transmembrane region" description="Helical" evidence="5">
    <location>
        <begin position="439"/>
        <end position="459"/>
    </location>
</feature>
<evidence type="ECO:0000256" key="1">
    <source>
        <dbReference type="ARBA" id="ARBA00004141"/>
    </source>
</evidence>
<evidence type="ECO:0000313" key="8">
    <source>
        <dbReference type="Proteomes" id="UP000030745"/>
    </source>
</evidence>
<feature type="signal peptide" evidence="6">
    <location>
        <begin position="1"/>
        <end position="21"/>
    </location>
</feature>
<dbReference type="Proteomes" id="UP000030745">
    <property type="component" value="Unassembled WGS sequence"/>
</dbReference>
<keyword evidence="8" id="KW-1185">Reference proteome</keyword>
<dbReference type="RefSeq" id="XP_012194165.1">
    <property type="nucleotide sequence ID" value="XM_012338775.1"/>
</dbReference>
<gene>
    <name evidence="7" type="ORF">SPRG_00548</name>
</gene>
<dbReference type="OMA" id="MGFKQPC"/>
<feature type="transmembrane region" description="Helical" evidence="5">
    <location>
        <begin position="537"/>
        <end position="560"/>
    </location>
</feature>
<dbReference type="VEuPathDB" id="FungiDB:SPRG_00548"/>
<dbReference type="AlphaFoldDB" id="A0A067CUU5"/>
<dbReference type="KEGG" id="spar:SPRG_00548"/>
<name>A0A067CUU5_SAPPC</name>
<evidence type="ECO:0000256" key="6">
    <source>
        <dbReference type="SAM" id="SignalP"/>
    </source>
</evidence>
<dbReference type="PANTHER" id="PTHR14255:SF3">
    <property type="entry name" value="SULFITE EXPORTER TAUE_SAFE FAMILY PROTEIN 5-RELATED"/>
    <property type="match status" value="1"/>
</dbReference>
<protein>
    <recommendedName>
        <fullName evidence="9">Membrane transporter protein</fullName>
    </recommendedName>
</protein>
<dbReference type="PANTHER" id="PTHR14255">
    <property type="entry name" value="CEREBLON"/>
    <property type="match status" value="1"/>
</dbReference>
<keyword evidence="4 5" id="KW-0472">Membrane</keyword>
<dbReference type="GO" id="GO:0016020">
    <property type="term" value="C:membrane"/>
    <property type="evidence" value="ECO:0007669"/>
    <property type="project" value="UniProtKB-SubCell"/>
</dbReference>
<feature type="transmembrane region" description="Helical" evidence="5">
    <location>
        <begin position="387"/>
        <end position="406"/>
    </location>
</feature>
<comment type="subcellular location">
    <subcellularLocation>
        <location evidence="1">Membrane</location>
        <topology evidence="1">Multi-pass membrane protein</topology>
    </subcellularLocation>
</comment>
<dbReference type="EMBL" id="KK583190">
    <property type="protein sequence ID" value="KDO34484.1"/>
    <property type="molecule type" value="Genomic_DNA"/>
</dbReference>
<sequence length="581" mass="63180">MLLLRWSSLCALGLVAAVAHAQSLRLHANTTSVQVADALYGTSCSQRDDCGFLPGLACINNLCAYCQTDAQCGATLSDGSKRCHVQSGRFVRVPTTSDTAAFRLDPVTYCIEKDLFAPFTRADAFSTFMAFLAAALGAGCGVGGGGLLVPLYILVVGLGPKHAIPLSKATIFGAAVATFLVNYPRKHPHKPHRPVIDYALAGMMEPPTLIGTIFGVMANRTFPPWLILVLLITLLSYISYKTTLKGNKLFAKEQIELAKAASDGNSIQSPKDTLSLMYHEKRQRITAAVAAKKWLLLTRTNKKRRALVAQDEEDFQSLPPLDLPVANKKAFLKEMKLNIERLESIVFPWRCVLPLVVCWVVLLVQMLFLGGHGSPSLVGIHCGSPMYWALTFTPLLVLVYITYHMGLNLRLRNRLLVVSGTPFVDGDVHWTKRTTQVVFPLYCFFAGIAAGLLGIGGGMVKGPVMLENGILPVVQTSTASFMILFTSSATTLQFAIAGMFPGQLQYDYVVWYIFVGFGGGLFGQKCVGYLLKKYNRTSLLVYILAFTIGLSALCMGYIGYQTAKHDVEKGIDLGFASVCGA</sequence>
<reference evidence="7 8" key="1">
    <citation type="journal article" date="2013" name="PLoS Genet.">
        <title>Distinctive expansion of potential virulence genes in the genome of the oomycete fish pathogen Saprolegnia parasitica.</title>
        <authorList>
            <person name="Jiang R.H."/>
            <person name="de Bruijn I."/>
            <person name="Haas B.J."/>
            <person name="Belmonte R."/>
            <person name="Lobach L."/>
            <person name="Christie J."/>
            <person name="van den Ackerveken G."/>
            <person name="Bottin A."/>
            <person name="Bulone V."/>
            <person name="Diaz-Moreno S.M."/>
            <person name="Dumas B."/>
            <person name="Fan L."/>
            <person name="Gaulin E."/>
            <person name="Govers F."/>
            <person name="Grenville-Briggs L.J."/>
            <person name="Horner N.R."/>
            <person name="Levin J.Z."/>
            <person name="Mammella M."/>
            <person name="Meijer H.J."/>
            <person name="Morris P."/>
            <person name="Nusbaum C."/>
            <person name="Oome S."/>
            <person name="Phillips A.J."/>
            <person name="van Rooyen D."/>
            <person name="Rzeszutek E."/>
            <person name="Saraiva M."/>
            <person name="Secombes C.J."/>
            <person name="Seidl M.F."/>
            <person name="Snel B."/>
            <person name="Stassen J.H."/>
            <person name="Sykes S."/>
            <person name="Tripathy S."/>
            <person name="van den Berg H."/>
            <person name="Vega-Arreguin J.C."/>
            <person name="Wawra S."/>
            <person name="Young S.K."/>
            <person name="Zeng Q."/>
            <person name="Dieguez-Uribeondo J."/>
            <person name="Russ C."/>
            <person name="Tyler B.M."/>
            <person name="van West P."/>
        </authorList>
    </citation>
    <scope>NUCLEOTIDE SEQUENCE [LARGE SCALE GENOMIC DNA]</scope>
    <source>
        <strain evidence="7 8">CBS 223.65</strain>
    </source>
</reference>
<accession>A0A067CUU5</accession>
<dbReference type="GO" id="GO:0016567">
    <property type="term" value="P:protein ubiquitination"/>
    <property type="evidence" value="ECO:0007669"/>
    <property type="project" value="TreeGrafter"/>
</dbReference>
<dbReference type="OrthoDB" id="434519at2759"/>
<feature type="transmembrane region" description="Helical" evidence="5">
    <location>
        <begin position="128"/>
        <end position="158"/>
    </location>
</feature>
<dbReference type="Pfam" id="PF01925">
    <property type="entry name" value="TauE"/>
    <property type="match status" value="2"/>
</dbReference>
<feature type="transmembrane region" description="Helical" evidence="5">
    <location>
        <begin position="195"/>
        <end position="216"/>
    </location>
</feature>
<keyword evidence="2 5" id="KW-0812">Transmembrane</keyword>
<dbReference type="GO" id="GO:0031464">
    <property type="term" value="C:Cul4A-RING E3 ubiquitin ligase complex"/>
    <property type="evidence" value="ECO:0007669"/>
    <property type="project" value="TreeGrafter"/>
</dbReference>
<evidence type="ECO:0000256" key="3">
    <source>
        <dbReference type="ARBA" id="ARBA00022989"/>
    </source>
</evidence>
<evidence type="ECO:0000256" key="5">
    <source>
        <dbReference type="SAM" id="Phobius"/>
    </source>
</evidence>
<proteinExistence type="predicted"/>
<keyword evidence="3 5" id="KW-1133">Transmembrane helix</keyword>
<dbReference type="STRING" id="695850.A0A067CUU5"/>
<feature type="chain" id="PRO_5001638908" description="Membrane transporter protein" evidence="6">
    <location>
        <begin position="22"/>
        <end position="581"/>
    </location>
</feature>
<evidence type="ECO:0000256" key="2">
    <source>
        <dbReference type="ARBA" id="ARBA00022692"/>
    </source>
</evidence>
<keyword evidence="6" id="KW-0732">Signal</keyword>
<evidence type="ECO:0000256" key="4">
    <source>
        <dbReference type="ARBA" id="ARBA00023136"/>
    </source>
</evidence>
<evidence type="ECO:0008006" key="9">
    <source>
        <dbReference type="Google" id="ProtNLM"/>
    </source>
</evidence>
<dbReference type="InterPro" id="IPR002781">
    <property type="entry name" value="TM_pro_TauE-like"/>
</dbReference>
<dbReference type="GeneID" id="24123186"/>
<feature type="transmembrane region" description="Helical" evidence="5">
    <location>
        <begin position="509"/>
        <end position="531"/>
    </location>
</feature>
<feature type="transmembrane region" description="Helical" evidence="5">
    <location>
        <begin position="222"/>
        <end position="240"/>
    </location>
</feature>